<protein>
    <submittedName>
        <fullName evidence="1">Uncharacterized protein</fullName>
    </submittedName>
</protein>
<reference evidence="1" key="1">
    <citation type="journal article" date="2023" name="Mol. Phylogenet. Evol.">
        <title>Genome-scale phylogeny and comparative genomics of the fungal order Sordariales.</title>
        <authorList>
            <person name="Hensen N."/>
            <person name="Bonometti L."/>
            <person name="Westerberg I."/>
            <person name="Brannstrom I.O."/>
            <person name="Guillou S."/>
            <person name="Cros-Aarteil S."/>
            <person name="Calhoun S."/>
            <person name="Haridas S."/>
            <person name="Kuo A."/>
            <person name="Mondo S."/>
            <person name="Pangilinan J."/>
            <person name="Riley R."/>
            <person name="LaButti K."/>
            <person name="Andreopoulos B."/>
            <person name="Lipzen A."/>
            <person name="Chen C."/>
            <person name="Yan M."/>
            <person name="Daum C."/>
            <person name="Ng V."/>
            <person name="Clum A."/>
            <person name="Steindorff A."/>
            <person name="Ohm R.A."/>
            <person name="Martin F."/>
            <person name="Silar P."/>
            <person name="Natvig D.O."/>
            <person name="Lalanne C."/>
            <person name="Gautier V."/>
            <person name="Ament-Velasquez S.L."/>
            <person name="Kruys A."/>
            <person name="Hutchinson M.I."/>
            <person name="Powell A.J."/>
            <person name="Barry K."/>
            <person name="Miller A.N."/>
            <person name="Grigoriev I.V."/>
            <person name="Debuchy R."/>
            <person name="Gladieux P."/>
            <person name="Hiltunen Thoren M."/>
            <person name="Johannesson H."/>
        </authorList>
    </citation>
    <scope>NUCLEOTIDE SEQUENCE</scope>
    <source>
        <strain evidence="1">CBS 955.72</strain>
    </source>
</reference>
<gene>
    <name evidence="1" type="ORF">B0T25DRAFT_223825</name>
</gene>
<evidence type="ECO:0000313" key="1">
    <source>
        <dbReference type="EMBL" id="KAK3353981.1"/>
    </source>
</evidence>
<accession>A0AAJ0HJQ8</accession>
<proteinExistence type="predicted"/>
<reference evidence="1" key="2">
    <citation type="submission" date="2023-06" db="EMBL/GenBank/DDBJ databases">
        <authorList>
            <consortium name="Lawrence Berkeley National Laboratory"/>
            <person name="Haridas S."/>
            <person name="Hensen N."/>
            <person name="Bonometti L."/>
            <person name="Westerberg I."/>
            <person name="Brannstrom I.O."/>
            <person name="Guillou S."/>
            <person name="Cros-Aarteil S."/>
            <person name="Calhoun S."/>
            <person name="Kuo A."/>
            <person name="Mondo S."/>
            <person name="Pangilinan J."/>
            <person name="Riley R."/>
            <person name="Labutti K."/>
            <person name="Andreopoulos B."/>
            <person name="Lipzen A."/>
            <person name="Chen C."/>
            <person name="Yanf M."/>
            <person name="Daum C."/>
            <person name="Ng V."/>
            <person name="Clum A."/>
            <person name="Steindorff A."/>
            <person name="Ohm R."/>
            <person name="Martin F."/>
            <person name="Silar P."/>
            <person name="Natvig D."/>
            <person name="Lalanne C."/>
            <person name="Gautier V."/>
            <person name="Ament-Velasquez S.L."/>
            <person name="Kruys A."/>
            <person name="Hutchinson M.I."/>
            <person name="Powell A.J."/>
            <person name="Barry K."/>
            <person name="Miller A.N."/>
            <person name="Grigoriev I.V."/>
            <person name="Debuchy R."/>
            <person name="Gladieux P."/>
            <person name="Thoren M.H."/>
            <person name="Johannesson H."/>
        </authorList>
    </citation>
    <scope>NUCLEOTIDE SEQUENCE</scope>
    <source>
        <strain evidence="1">CBS 955.72</strain>
    </source>
</reference>
<dbReference type="AlphaFoldDB" id="A0AAJ0HJQ8"/>
<organism evidence="1 2">
    <name type="scientific">Lasiosphaeria hispida</name>
    <dbReference type="NCBI Taxonomy" id="260671"/>
    <lineage>
        <taxon>Eukaryota</taxon>
        <taxon>Fungi</taxon>
        <taxon>Dikarya</taxon>
        <taxon>Ascomycota</taxon>
        <taxon>Pezizomycotina</taxon>
        <taxon>Sordariomycetes</taxon>
        <taxon>Sordariomycetidae</taxon>
        <taxon>Sordariales</taxon>
        <taxon>Lasiosphaeriaceae</taxon>
        <taxon>Lasiosphaeria</taxon>
    </lineage>
</organism>
<dbReference type="Proteomes" id="UP001275084">
    <property type="component" value="Unassembled WGS sequence"/>
</dbReference>
<name>A0AAJ0HJQ8_9PEZI</name>
<evidence type="ECO:0000313" key="2">
    <source>
        <dbReference type="Proteomes" id="UP001275084"/>
    </source>
</evidence>
<sequence length="183" mass="19320">MTAFFDSADKTSRECCAALRDNLDSNDASALLMLAKVLAVVDALKLEADMAFHWWFTTLGLKNIQSQGVVSTIGGLSEIDRGKSRGARRKPMGSNGELASSSVECSGPCGAFISLRPDSPVLLCGCCTDTILCSHCHGTRAERPAPCSPAYEGIIVPSRSSGVWGSELTSSGWVLKSPIGDFS</sequence>
<keyword evidence="2" id="KW-1185">Reference proteome</keyword>
<dbReference type="EMBL" id="JAUIQD010000004">
    <property type="protein sequence ID" value="KAK3353981.1"/>
    <property type="molecule type" value="Genomic_DNA"/>
</dbReference>
<comment type="caution">
    <text evidence="1">The sequence shown here is derived from an EMBL/GenBank/DDBJ whole genome shotgun (WGS) entry which is preliminary data.</text>
</comment>